<keyword evidence="2" id="KW-1185">Reference proteome</keyword>
<dbReference type="Proteomes" id="UP000708208">
    <property type="component" value="Unassembled WGS sequence"/>
</dbReference>
<organism evidence="1 2">
    <name type="scientific">Allacma fusca</name>
    <dbReference type="NCBI Taxonomy" id="39272"/>
    <lineage>
        <taxon>Eukaryota</taxon>
        <taxon>Metazoa</taxon>
        <taxon>Ecdysozoa</taxon>
        <taxon>Arthropoda</taxon>
        <taxon>Hexapoda</taxon>
        <taxon>Collembola</taxon>
        <taxon>Symphypleona</taxon>
        <taxon>Sminthuridae</taxon>
        <taxon>Allacma</taxon>
    </lineage>
</organism>
<dbReference type="EMBL" id="CAJVCH010202228">
    <property type="protein sequence ID" value="CAG7730897.1"/>
    <property type="molecule type" value="Genomic_DNA"/>
</dbReference>
<dbReference type="OrthoDB" id="6736570at2759"/>
<proteinExistence type="predicted"/>
<name>A0A8J2K853_9HEXA</name>
<accession>A0A8J2K853</accession>
<reference evidence="1" key="1">
    <citation type="submission" date="2021-06" db="EMBL/GenBank/DDBJ databases">
        <authorList>
            <person name="Hodson N. C."/>
            <person name="Mongue J. A."/>
            <person name="Jaron S. K."/>
        </authorList>
    </citation>
    <scope>NUCLEOTIDE SEQUENCE</scope>
</reference>
<evidence type="ECO:0000313" key="1">
    <source>
        <dbReference type="EMBL" id="CAG7730897.1"/>
    </source>
</evidence>
<evidence type="ECO:0000313" key="2">
    <source>
        <dbReference type="Proteomes" id="UP000708208"/>
    </source>
</evidence>
<feature type="non-terminal residue" evidence="1">
    <location>
        <position position="105"/>
    </location>
</feature>
<sequence length="105" mass="12195">DTELGLADDEFAIIIDLKAYDLIQLTSLQNLKYLVEYFAKFERCYEKFAYGYMINVSAVAKQFVGLYRAFMAKYIERTEVFGTNPAVWIPQLLRKIPQDQLPPNS</sequence>
<dbReference type="AlphaFoldDB" id="A0A8J2K853"/>
<protein>
    <submittedName>
        <fullName evidence="1">Uncharacterized protein</fullName>
    </submittedName>
</protein>
<gene>
    <name evidence="1" type="ORF">AFUS01_LOCUS19512</name>
</gene>
<comment type="caution">
    <text evidence="1">The sequence shown here is derived from an EMBL/GenBank/DDBJ whole genome shotgun (WGS) entry which is preliminary data.</text>
</comment>